<organism evidence="3">
    <name type="scientific">human gut metagenome</name>
    <dbReference type="NCBI Taxonomy" id="408170"/>
    <lineage>
        <taxon>unclassified sequences</taxon>
        <taxon>metagenomes</taxon>
        <taxon>organismal metagenomes</taxon>
    </lineage>
</organism>
<comment type="caution">
    <text evidence="3">The sequence shown here is derived from an EMBL/GenBank/DDBJ whole genome shotgun (WGS) entry which is preliminary data.</text>
</comment>
<dbReference type="Pfam" id="PF19076">
    <property type="entry name" value="CshA_repeat"/>
    <property type="match status" value="1"/>
</dbReference>
<dbReference type="EMBL" id="AZMM01011930">
    <property type="protein sequence ID" value="ETJ33618.1"/>
    <property type="molecule type" value="Genomic_DNA"/>
</dbReference>
<sequence length="74" mass="7587">PATTIGPKGKEQSGKPTFKEGDSRVPMNDKVPATFEDGSTTKTIPGVGTYTVAADGTVTFTPEPEFTGTAPAVT</sequence>
<reference evidence="3" key="1">
    <citation type="submission" date="2013-12" db="EMBL/GenBank/DDBJ databases">
        <title>A Varibaculum cambriense genome reconstructed from a premature infant gut community with otherwise low bacterial novelty that shifts toward anaerobic metabolism during the third week of life.</title>
        <authorList>
            <person name="Brown C.T."/>
            <person name="Sharon I."/>
            <person name="Thomas B.C."/>
            <person name="Castelle C.J."/>
            <person name="Morowitz M.J."/>
            <person name="Banfield J.F."/>
        </authorList>
    </citation>
    <scope>NUCLEOTIDE SEQUENCE</scope>
</reference>
<feature type="non-terminal residue" evidence="3">
    <location>
        <position position="74"/>
    </location>
</feature>
<feature type="region of interest" description="Disordered" evidence="1">
    <location>
        <begin position="1"/>
        <end position="42"/>
    </location>
</feature>
<accession>W1XTB6</accession>
<evidence type="ECO:0000256" key="1">
    <source>
        <dbReference type="SAM" id="MobiDB-lite"/>
    </source>
</evidence>
<proteinExistence type="predicted"/>
<dbReference type="NCBIfam" id="TIGR04225">
    <property type="entry name" value="CshA_fibril_rpt"/>
    <property type="match status" value="1"/>
</dbReference>
<dbReference type="AlphaFoldDB" id="W1XTB6"/>
<name>W1XTB6_9ZZZZ</name>
<dbReference type="Gene3D" id="2.60.40.1200">
    <property type="match status" value="1"/>
</dbReference>
<feature type="non-terminal residue" evidence="3">
    <location>
        <position position="1"/>
    </location>
</feature>
<feature type="domain" description="CshA" evidence="2">
    <location>
        <begin position="2"/>
        <end position="74"/>
    </location>
</feature>
<dbReference type="InterPro" id="IPR026395">
    <property type="entry name" value="CshA_fibril"/>
</dbReference>
<gene>
    <name evidence="3" type="ORF">Q604_UNBC11930G0001</name>
</gene>
<evidence type="ECO:0000259" key="2">
    <source>
        <dbReference type="Pfam" id="PF19076"/>
    </source>
</evidence>
<protein>
    <submittedName>
        <fullName evidence="3">Gram positive anchor</fullName>
    </submittedName>
</protein>
<evidence type="ECO:0000313" key="3">
    <source>
        <dbReference type="EMBL" id="ETJ33618.1"/>
    </source>
</evidence>
<feature type="compositionally biased region" description="Basic and acidic residues" evidence="1">
    <location>
        <begin position="8"/>
        <end position="23"/>
    </location>
</feature>